<evidence type="ECO:0000256" key="6">
    <source>
        <dbReference type="SAM" id="Phobius"/>
    </source>
</evidence>
<gene>
    <name evidence="8" type="ORF">HPTL_0614</name>
</gene>
<dbReference type="PANTHER" id="PTHR30485">
    <property type="entry name" value="NI/FE-HYDROGENASE 1 B-TYPE CYTOCHROME SUBUNIT"/>
    <property type="match status" value="1"/>
</dbReference>
<dbReference type="InterPro" id="IPR016174">
    <property type="entry name" value="Di-haem_cyt_TM"/>
</dbReference>
<keyword evidence="2" id="KW-1003">Cell membrane</keyword>
<protein>
    <submittedName>
        <fullName evidence="8">Cytochrome b561</fullName>
    </submittedName>
</protein>
<dbReference type="RefSeq" id="WP_119334684.1">
    <property type="nucleotide sequence ID" value="NZ_AP018558.1"/>
</dbReference>
<evidence type="ECO:0000256" key="2">
    <source>
        <dbReference type="ARBA" id="ARBA00022475"/>
    </source>
</evidence>
<feature type="transmembrane region" description="Helical" evidence="6">
    <location>
        <begin position="184"/>
        <end position="208"/>
    </location>
</feature>
<evidence type="ECO:0000259" key="7">
    <source>
        <dbReference type="Pfam" id="PF01292"/>
    </source>
</evidence>
<feature type="transmembrane region" description="Helical" evidence="6">
    <location>
        <begin position="17"/>
        <end position="33"/>
    </location>
</feature>
<evidence type="ECO:0000256" key="5">
    <source>
        <dbReference type="ARBA" id="ARBA00023136"/>
    </source>
</evidence>
<keyword evidence="4 6" id="KW-1133">Transmembrane helix</keyword>
<evidence type="ECO:0000313" key="8">
    <source>
        <dbReference type="EMBL" id="BBD76882.1"/>
    </source>
</evidence>
<dbReference type="AlphaFoldDB" id="A0A2Z6DWU7"/>
<accession>A0A2Z6DWU7</accession>
<feature type="domain" description="Cytochrome b561 bacterial/Ni-hydrogenase" evidence="7">
    <location>
        <begin position="11"/>
        <end position="175"/>
    </location>
</feature>
<evidence type="ECO:0000313" key="9">
    <source>
        <dbReference type="Proteomes" id="UP000262004"/>
    </source>
</evidence>
<dbReference type="GO" id="GO:0009055">
    <property type="term" value="F:electron transfer activity"/>
    <property type="evidence" value="ECO:0007669"/>
    <property type="project" value="InterPro"/>
</dbReference>
<reference evidence="8 9" key="1">
    <citation type="submission" date="2018-04" db="EMBL/GenBank/DDBJ databases">
        <title>Complete genome sequence of Hydrogenophilus thermoluteolus TH-1.</title>
        <authorList>
            <person name="Arai H."/>
        </authorList>
    </citation>
    <scope>NUCLEOTIDE SEQUENCE [LARGE SCALE GENOMIC DNA]</scope>
    <source>
        <strain evidence="8 9">TH-1</strain>
    </source>
</reference>
<dbReference type="InterPro" id="IPR011577">
    <property type="entry name" value="Cyt_b561_bac/Ni-Hgenase"/>
</dbReference>
<name>A0A2Z6DWU7_HYDTE</name>
<dbReference type="OrthoDB" id="196472at2"/>
<keyword evidence="3 6" id="KW-0812">Transmembrane</keyword>
<dbReference type="GO" id="GO:0022904">
    <property type="term" value="P:respiratory electron transport chain"/>
    <property type="evidence" value="ECO:0007669"/>
    <property type="project" value="InterPro"/>
</dbReference>
<dbReference type="InterPro" id="IPR051542">
    <property type="entry name" value="Hydrogenase_cytochrome"/>
</dbReference>
<dbReference type="GO" id="GO:0020037">
    <property type="term" value="F:heme binding"/>
    <property type="evidence" value="ECO:0007669"/>
    <property type="project" value="TreeGrafter"/>
</dbReference>
<dbReference type="EMBL" id="AP018558">
    <property type="protein sequence ID" value="BBD76882.1"/>
    <property type="molecule type" value="Genomic_DNA"/>
</dbReference>
<keyword evidence="5 6" id="KW-0472">Membrane</keyword>
<evidence type="ECO:0000256" key="3">
    <source>
        <dbReference type="ARBA" id="ARBA00022692"/>
    </source>
</evidence>
<sequence length="209" mass="22428">MARERLTVPIWDLPVRVGHWLLAGSVALAWITGESETFRLWHAAIGGTALGIALFRIVWGFIGSPPARFSAFVRPPSEAIAYLKTLSTGWTTGNVPHYTSHNPAGGYAVLALLAFAIVTPLTGWFTFNEIGGEFFEELHEAVANLFLAVIAIHLAGVAVGSIAHRESLPKAMITGKKLATPDEAITAAYGWGLFPLLLAAGLGAWWAIR</sequence>
<dbReference type="KEGG" id="htl:HPTL_0614"/>
<feature type="transmembrane region" description="Helical" evidence="6">
    <location>
        <begin position="40"/>
        <end position="62"/>
    </location>
</feature>
<dbReference type="Proteomes" id="UP000262004">
    <property type="component" value="Chromosome"/>
</dbReference>
<dbReference type="PANTHER" id="PTHR30485:SF2">
    <property type="entry name" value="BLL0597 PROTEIN"/>
    <property type="match status" value="1"/>
</dbReference>
<dbReference type="Pfam" id="PF01292">
    <property type="entry name" value="Ni_hydr_CYTB"/>
    <property type="match status" value="1"/>
</dbReference>
<dbReference type="Gene3D" id="1.20.950.20">
    <property type="entry name" value="Transmembrane di-heme cytochromes, Chain C"/>
    <property type="match status" value="1"/>
</dbReference>
<keyword evidence="9" id="KW-1185">Reference proteome</keyword>
<feature type="transmembrane region" description="Helical" evidence="6">
    <location>
        <begin position="104"/>
        <end position="125"/>
    </location>
</feature>
<comment type="subcellular location">
    <subcellularLocation>
        <location evidence="1">Cell membrane</location>
        <topology evidence="1">Multi-pass membrane protein</topology>
    </subcellularLocation>
</comment>
<evidence type="ECO:0000256" key="4">
    <source>
        <dbReference type="ARBA" id="ARBA00022989"/>
    </source>
</evidence>
<organism evidence="8 9">
    <name type="scientific">Hydrogenophilus thermoluteolus</name>
    <name type="common">Pseudomonas hydrogenothermophila</name>
    <dbReference type="NCBI Taxonomy" id="297"/>
    <lineage>
        <taxon>Bacteria</taxon>
        <taxon>Pseudomonadati</taxon>
        <taxon>Pseudomonadota</taxon>
        <taxon>Hydrogenophilia</taxon>
        <taxon>Hydrogenophilales</taxon>
        <taxon>Hydrogenophilaceae</taxon>
        <taxon>Hydrogenophilus</taxon>
    </lineage>
</organism>
<proteinExistence type="predicted"/>
<evidence type="ECO:0000256" key="1">
    <source>
        <dbReference type="ARBA" id="ARBA00004651"/>
    </source>
</evidence>
<feature type="transmembrane region" description="Helical" evidence="6">
    <location>
        <begin position="145"/>
        <end position="164"/>
    </location>
</feature>
<dbReference type="GO" id="GO:0005886">
    <property type="term" value="C:plasma membrane"/>
    <property type="evidence" value="ECO:0007669"/>
    <property type="project" value="UniProtKB-SubCell"/>
</dbReference>
<dbReference type="SUPFAM" id="SSF81342">
    <property type="entry name" value="Transmembrane di-heme cytochromes"/>
    <property type="match status" value="1"/>
</dbReference>